<accession>A0ABQ8H2Y2</accession>
<feature type="domain" description="R13L1/DRL21-like LRR repeat region" evidence="1">
    <location>
        <begin position="114"/>
        <end position="240"/>
    </location>
</feature>
<dbReference type="PANTHER" id="PTHR47186:SF41">
    <property type="entry name" value="OS12G0131701 PROTEIN"/>
    <property type="match status" value="1"/>
</dbReference>
<dbReference type="Proteomes" id="UP000827721">
    <property type="component" value="Unassembled WGS sequence"/>
</dbReference>
<reference evidence="2 3" key="1">
    <citation type="submission" date="2021-02" db="EMBL/GenBank/DDBJ databases">
        <title>Plant Genome Project.</title>
        <authorList>
            <person name="Zhang R.-G."/>
        </authorList>
    </citation>
    <scope>NUCLEOTIDE SEQUENCE [LARGE SCALE GENOMIC DNA]</scope>
    <source>
        <tissue evidence="2">Leaves</tissue>
    </source>
</reference>
<dbReference type="EMBL" id="JAFEMO010000015">
    <property type="protein sequence ID" value="KAH7544567.1"/>
    <property type="molecule type" value="Genomic_DNA"/>
</dbReference>
<gene>
    <name evidence="2" type="ORF">JRO89_XS15G0186100</name>
</gene>
<dbReference type="PANTHER" id="PTHR47186">
    <property type="entry name" value="LEUCINE-RICH REPEAT-CONTAINING PROTEIN 57"/>
    <property type="match status" value="1"/>
</dbReference>
<protein>
    <recommendedName>
        <fullName evidence="1">R13L1/DRL21-like LRR repeat region domain-containing protein</fullName>
    </recommendedName>
</protein>
<name>A0ABQ8H2Y2_9ROSI</name>
<comment type="caution">
    <text evidence="2">The sequence shown here is derived from an EMBL/GenBank/DDBJ whole genome shotgun (WGS) entry which is preliminary data.</text>
</comment>
<evidence type="ECO:0000313" key="3">
    <source>
        <dbReference type="Proteomes" id="UP000827721"/>
    </source>
</evidence>
<evidence type="ECO:0000259" key="1">
    <source>
        <dbReference type="Pfam" id="PF25019"/>
    </source>
</evidence>
<evidence type="ECO:0000313" key="2">
    <source>
        <dbReference type="EMBL" id="KAH7544567.1"/>
    </source>
</evidence>
<dbReference type="InterPro" id="IPR056789">
    <property type="entry name" value="LRR_R13L1-DRL21"/>
</dbReference>
<keyword evidence="3" id="KW-1185">Reference proteome</keyword>
<dbReference type="Gene3D" id="3.80.10.10">
    <property type="entry name" value="Ribonuclease Inhibitor"/>
    <property type="match status" value="4"/>
</dbReference>
<sequence length="880" mass="99427">MKRLRVLSLRSYCIYELPDSIGGLKHLRYLNFSETGITSLPESIGLLYNLEILMLRMCYSLRKLPSNFGYLIKLRHFNIKGAILIKEMPSGMKELESLQKLSNFIVGKGVGSNLKDVKSLKMLRGQLCISGLENVSDCVPTDLILGDKKDLKVLLLVWGSQFDDSRNEVAEKNVLEMLRPHQQMEKITITCYGGTSFPSWVGHASFINITVLRLQSCEKCTSLPSLGLLTLLKDLTIKGMKVLKCIGSEIYGDEKPFQSLKTLCFEDLSEWENWEPNKENKYVDAFSCLQELSIVDCPKLFGRLPDRLPSLEKLVIKNCPKLFGRLPDRLPSLEKLVIKNCEKLVVSYPSLPVLCELEIDGCRGLACNSPVDFKSLKSMTLADISEFDDWLRQQNFLQIERVQLKIMGSEQLKNLWQLNETFLQKPPKGLQSFISITKLRIENCSNLVSFPEVCFLFNLSELEIIDCNALSSLPSGMNCKNACLGSLNVENCNSLTFIVRGQLPSSLKRLEIQSCRKLEYLWDDKEESCTSLVGDENSDNTSTSLLEYLKVRLCRSLRCLSSSGQLPEALQHLYVERCSQLSMLLSSSGQLPKALCTLSVLHVPKLQSVAESFRNNKALEEIKIWVCESLKTIPEGLHNLCHLQKITILGCRSIECFAEEGLPSTKLSEVHIGYCGKLKSLPNRFHGLNSLRTLSLGGCGSMTSFPEQGFPTNLTSLLIYGDVKIYKQLLEWGLHKLTSLTSLLIYGLPEAESFPHQEMEMTFPPSLTHLYIYKFPNLKCLMGEGFRNLNSLEGLKIFGCRNFTSFPKLALPSSLKILGISNCPNFKYFSKMGLPSSLLHLNISNCPKLKEECKRDKGKEWSKISHIPFIMIDERYIYDP</sequence>
<dbReference type="Pfam" id="PF25019">
    <property type="entry name" value="LRR_R13L1-DRL21"/>
    <property type="match status" value="1"/>
</dbReference>
<dbReference type="InterPro" id="IPR032675">
    <property type="entry name" value="LRR_dom_sf"/>
</dbReference>
<proteinExistence type="predicted"/>
<organism evidence="2 3">
    <name type="scientific">Xanthoceras sorbifolium</name>
    <dbReference type="NCBI Taxonomy" id="99658"/>
    <lineage>
        <taxon>Eukaryota</taxon>
        <taxon>Viridiplantae</taxon>
        <taxon>Streptophyta</taxon>
        <taxon>Embryophyta</taxon>
        <taxon>Tracheophyta</taxon>
        <taxon>Spermatophyta</taxon>
        <taxon>Magnoliopsida</taxon>
        <taxon>eudicotyledons</taxon>
        <taxon>Gunneridae</taxon>
        <taxon>Pentapetalae</taxon>
        <taxon>rosids</taxon>
        <taxon>malvids</taxon>
        <taxon>Sapindales</taxon>
        <taxon>Sapindaceae</taxon>
        <taxon>Xanthoceroideae</taxon>
        <taxon>Xanthoceras</taxon>
    </lineage>
</organism>
<dbReference type="SUPFAM" id="SSF52058">
    <property type="entry name" value="L domain-like"/>
    <property type="match status" value="3"/>
</dbReference>